<dbReference type="RefSeq" id="XP_002177662.1">
    <property type="nucleotide sequence ID" value="XM_002177626.1"/>
</dbReference>
<dbReference type="eggNOG" id="KOG2703">
    <property type="taxonomic scope" value="Eukaryota"/>
</dbReference>
<protein>
    <recommendedName>
        <fullName evidence="5">Zinc finger ZPR1-type domain-containing protein</fullName>
    </recommendedName>
</protein>
<dbReference type="KEGG" id="pti:PHATRDRAFT_25298"/>
<dbReference type="InterPro" id="IPR056180">
    <property type="entry name" value="ZPR1_jr_dom"/>
</dbReference>
<comment type="similarity">
    <text evidence="1">Belongs to the ZPR1 family.</text>
</comment>
<keyword evidence="4" id="KW-0862">Zinc</keyword>
<dbReference type="InterPro" id="IPR004457">
    <property type="entry name" value="Znf_ZPR1"/>
</dbReference>
<dbReference type="Gene3D" id="2.20.25.420">
    <property type="entry name" value="ZPR1, zinc finger domain"/>
    <property type="match status" value="2"/>
</dbReference>
<keyword evidence="7" id="KW-1185">Reference proteome</keyword>
<dbReference type="GO" id="GO:0005634">
    <property type="term" value="C:nucleus"/>
    <property type="evidence" value="ECO:0007669"/>
    <property type="project" value="TreeGrafter"/>
</dbReference>
<keyword evidence="3" id="KW-0863">Zinc-finger</keyword>
<dbReference type="Pfam" id="PF03367">
    <property type="entry name" value="Zn_ribbon_ZPR1"/>
    <property type="match status" value="2"/>
</dbReference>
<evidence type="ECO:0000256" key="1">
    <source>
        <dbReference type="ARBA" id="ARBA00008354"/>
    </source>
</evidence>
<dbReference type="InterPro" id="IPR040141">
    <property type="entry name" value="ZPR1"/>
</dbReference>
<dbReference type="PANTHER" id="PTHR10876">
    <property type="entry name" value="ZINC FINGER PROTEIN ZPR1"/>
    <property type="match status" value="1"/>
</dbReference>
<dbReference type="OrthoDB" id="308464at2759"/>
<dbReference type="InterPro" id="IPR042451">
    <property type="entry name" value="ZPR1_A/B_dom"/>
</dbReference>
<dbReference type="STRING" id="556484.B7FSG9"/>
<name>B7FSG9_PHATC</name>
<dbReference type="FunFam" id="2.60.120.1040:FF:000006">
    <property type="entry name" value="Zinc finger protein zpr1"/>
    <property type="match status" value="1"/>
</dbReference>
<dbReference type="Proteomes" id="UP000000759">
    <property type="component" value="Chromosome 2"/>
</dbReference>
<dbReference type="InterPro" id="IPR042452">
    <property type="entry name" value="ZPR1_Znf1/2"/>
</dbReference>
<sequence>MAALPVGDAWQKGNEEDVSILHNCFCPSCGKSNGVTTMLPTRVPMFREIILMNLNCEDCGFRNAEVNFGGEIQEKGEKLTLTVNSSDDLNRQLIKSDSASLYIPRLDFEIPPTTQRGTVSTLEGVLRRAAKNLEELQPERLRLGDVDNFHRCKRVVEELRRFSGEACADSDDDSGEVEKQESVFPFAIVLDDPAGNSFIENPRAPHHDPHTKSEKYFRTPTQDMALGLQPSQQAVEEGVINDANPEHKNIANAPQGSHTIERDHLGVGRQEAIKFTTTCPHCHCPTETDMCMTEIPHFKEIIIMSMFCESCGFRSNEIKGGGAIPKYGTTITLRVKTPDDLAREVLKSDTAGIAIPEIDLELAEGGLDGLYTTVEGLLQKMRDRLTKANPFGSGDSAIKQHLTNDGGEFSGLSPNQKRYMAFLQKLKDLADGIVLPFTLVISDPLSNSFVGPVRQDAIALSLQAEKDGNNQCYEAYVDDGMEVDEYERTHDQNEILGLNDMKTEN</sequence>
<dbReference type="PANTHER" id="PTHR10876:SF0">
    <property type="entry name" value="ZINC FINGER PROTEIN ZPR1"/>
    <property type="match status" value="1"/>
</dbReference>
<evidence type="ECO:0000313" key="7">
    <source>
        <dbReference type="Proteomes" id="UP000000759"/>
    </source>
</evidence>
<keyword evidence="2" id="KW-0479">Metal-binding</keyword>
<dbReference type="InParanoid" id="B7FSG9"/>
<reference evidence="6 7" key="1">
    <citation type="journal article" date="2008" name="Nature">
        <title>The Phaeodactylum genome reveals the evolutionary history of diatom genomes.</title>
        <authorList>
            <person name="Bowler C."/>
            <person name="Allen A.E."/>
            <person name="Badger J.H."/>
            <person name="Grimwood J."/>
            <person name="Jabbari K."/>
            <person name="Kuo A."/>
            <person name="Maheswari U."/>
            <person name="Martens C."/>
            <person name="Maumus F."/>
            <person name="Otillar R.P."/>
            <person name="Rayko E."/>
            <person name="Salamov A."/>
            <person name="Vandepoele K."/>
            <person name="Beszteri B."/>
            <person name="Gruber A."/>
            <person name="Heijde M."/>
            <person name="Katinka M."/>
            <person name="Mock T."/>
            <person name="Valentin K."/>
            <person name="Verret F."/>
            <person name="Berges J.A."/>
            <person name="Brownlee C."/>
            <person name="Cadoret J.P."/>
            <person name="Chiovitti A."/>
            <person name="Choi C.J."/>
            <person name="Coesel S."/>
            <person name="De Martino A."/>
            <person name="Detter J.C."/>
            <person name="Durkin C."/>
            <person name="Falciatore A."/>
            <person name="Fournet J."/>
            <person name="Haruta M."/>
            <person name="Huysman M.J."/>
            <person name="Jenkins B.D."/>
            <person name="Jiroutova K."/>
            <person name="Jorgensen R.E."/>
            <person name="Joubert Y."/>
            <person name="Kaplan A."/>
            <person name="Kroger N."/>
            <person name="Kroth P.G."/>
            <person name="La Roche J."/>
            <person name="Lindquist E."/>
            <person name="Lommer M."/>
            <person name="Martin-Jezequel V."/>
            <person name="Lopez P.J."/>
            <person name="Lucas S."/>
            <person name="Mangogna M."/>
            <person name="McGinnis K."/>
            <person name="Medlin L.K."/>
            <person name="Montsant A."/>
            <person name="Oudot-Le Secq M.P."/>
            <person name="Napoli C."/>
            <person name="Obornik M."/>
            <person name="Parker M.S."/>
            <person name="Petit J.L."/>
            <person name="Porcel B.M."/>
            <person name="Poulsen N."/>
            <person name="Robison M."/>
            <person name="Rychlewski L."/>
            <person name="Rynearson T.A."/>
            <person name="Schmutz J."/>
            <person name="Shapiro H."/>
            <person name="Siaut M."/>
            <person name="Stanley M."/>
            <person name="Sussman M.R."/>
            <person name="Taylor A.R."/>
            <person name="Vardi A."/>
            <person name="von Dassow P."/>
            <person name="Vyverman W."/>
            <person name="Willis A."/>
            <person name="Wyrwicz L.S."/>
            <person name="Rokhsar D.S."/>
            <person name="Weissenbach J."/>
            <person name="Armbrust E.V."/>
            <person name="Green B.R."/>
            <person name="Van de Peer Y."/>
            <person name="Grigoriev I.V."/>
        </authorList>
    </citation>
    <scope>NUCLEOTIDE SEQUENCE [LARGE SCALE GENOMIC DNA]</scope>
    <source>
        <strain evidence="6 7">CCAP 1055/1</strain>
    </source>
</reference>
<evidence type="ECO:0000256" key="4">
    <source>
        <dbReference type="ARBA" id="ARBA00022833"/>
    </source>
</evidence>
<organism evidence="6 7">
    <name type="scientific">Phaeodactylum tricornutum (strain CCAP 1055/1)</name>
    <dbReference type="NCBI Taxonomy" id="556484"/>
    <lineage>
        <taxon>Eukaryota</taxon>
        <taxon>Sar</taxon>
        <taxon>Stramenopiles</taxon>
        <taxon>Ochrophyta</taxon>
        <taxon>Bacillariophyta</taxon>
        <taxon>Bacillariophyceae</taxon>
        <taxon>Bacillariophycidae</taxon>
        <taxon>Naviculales</taxon>
        <taxon>Phaeodactylaceae</taxon>
        <taxon>Phaeodactylum</taxon>
    </lineage>
</organism>
<feature type="domain" description="Zinc finger ZPR1-type" evidence="5">
    <location>
        <begin position="277"/>
        <end position="452"/>
    </location>
</feature>
<dbReference type="EMBL" id="CM000606">
    <property type="protein sequence ID" value="EEC50476.1"/>
    <property type="molecule type" value="Genomic_DNA"/>
</dbReference>
<feature type="domain" description="Zinc finger ZPR1-type" evidence="5">
    <location>
        <begin position="24"/>
        <end position="201"/>
    </location>
</feature>
<dbReference type="Pfam" id="PF22794">
    <property type="entry name" value="jr-ZPR1"/>
    <property type="match status" value="2"/>
</dbReference>
<feature type="non-terminal residue" evidence="6">
    <location>
        <position position="505"/>
    </location>
</feature>
<evidence type="ECO:0000256" key="3">
    <source>
        <dbReference type="ARBA" id="ARBA00022771"/>
    </source>
</evidence>
<proteinExistence type="inferred from homology"/>
<gene>
    <name evidence="6" type="ORF">PHATRDRAFT_25298</name>
</gene>
<reference evidence="7" key="2">
    <citation type="submission" date="2008-08" db="EMBL/GenBank/DDBJ databases">
        <authorList>
            <consortium name="Diatom Consortium"/>
            <person name="Grigoriev I."/>
            <person name="Grimwood J."/>
            <person name="Kuo A."/>
            <person name="Otillar R.P."/>
            <person name="Salamov A."/>
            <person name="Detter J.C."/>
            <person name="Lindquist E."/>
            <person name="Shapiro H."/>
            <person name="Lucas S."/>
            <person name="Glavina del Rio T."/>
            <person name="Pitluck S."/>
            <person name="Rokhsar D."/>
            <person name="Bowler C."/>
        </authorList>
    </citation>
    <scope>GENOME REANNOTATION</scope>
    <source>
        <strain evidence="7">CCAP 1055/1</strain>
    </source>
</reference>
<dbReference type="NCBIfam" id="TIGR00310">
    <property type="entry name" value="ZPR1_znf"/>
    <property type="match status" value="2"/>
</dbReference>
<evidence type="ECO:0000313" key="6">
    <source>
        <dbReference type="EMBL" id="EEC50476.1"/>
    </source>
</evidence>
<evidence type="ECO:0000259" key="5">
    <source>
        <dbReference type="SMART" id="SM00709"/>
    </source>
</evidence>
<dbReference type="GeneID" id="7197555"/>
<accession>B7FSG9</accession>
<dbReference type="AlphaFoldDB" id="B7FSG9"/>
<dbReference type="SMART" id="SM00709">
    <property type="entry name" value="Zpr1"/>
    <property type="match status" value="2"/>
</dbReference>
<dbReference type="GO" id="GO:0008270">
    <property type="term" value="F:zinc ion binding"/>
    <property type="evidence" value="ECO:0007669"/>
    <property type="project" value="UniProtKB-KW"/>
</dbReference>
<dbReference type="FunCoup" id="B7FSG9">
    <property type="interactions" value="395"/>
</dbReference>
<evidence type="ECO:0000256" key="2">
    <source>
        <dbReference type="ARBA" id="ARBA00022723"/>
    </source>
</evidence>
<dbReference type="HOGENOM" id="CLU_024138_5_0_1"/>
<dbReference type="PaxDb" id="2850-Phatr25298"/>
<dbReference type="Gene3D" id="2.60.120.1040">
    <property type="entry name" value="ZPR1, A/B domain"/>
    <property type="match status" value="2"/>
</dbReference>